<gene>
    <name evidence="8" type="primary">ABCB15_5</name>
    <name evidence="8" type="ORF">CK203_010843</name>
</gene>
<keyword evidence="3" id="KW-0812">Transmembrane</keyword>
<keyword evidence="7" id="KW-0325">Glycoprotein</keyword>
<keyword evidence="6" id="KW-0472">Membrane</keyword>
<evidence type="ECO:0000256" key="3">
    <source>
        <dbReference type="ARBA" id="ARBA00022692"/>
    </source>
</evidence>
<evidence type="ECO:0000256" key="2">
    <source>
        <dbReference type="ARBA" id="ARBA00022448"/>
    </source>
</evidence>
<dbReference type="EMBL" id="QGNW01000040">
    <property type="protein sequence ID" value="RVX08727.1"/>
    <property type="molecule type" value="Genomic_DNA"/>
</dbReference>
<evidence type="ECO:0000256" key="7">
    <source>
        <dbReference type="ARBA" id="ARBA00023180"/>
    </source>
</evidence>
<protein>
    <submittedName>
        <fullName evidence="8">ABC transporter B family member 15</fullName>
    </submittedName>
</protein>
<evidence type="ECO:0000313" key="9">
    <source>
        <dbReference type="Proteomes" id="UP000288805"/>
    </source>
</evidence>
<dbReference type="PANTHER" id="PTHR45136">
    <property type="entry name" value="ABC TRANSPORTER DOMAIN-CONTAINING PROTEIN"/>
    <property type="match status" value="1"/>
</dbReference>
<dbReference type="InterPro" id="IPR036640">
    <property type="entry name" value="ABC1_TM_sf"/>
</dbReference>
<evidence type="ECO:0000256" key="1">
    <source>
        <dbReference type="ARBA" id="ARBA00007577"/>
    </source>
</evidence>
<dbReference type="Proteomes" id="UP000288805">
    <property type="component" value="Unassembled WGS sequence"/>
</dbReference>
<keyword evidence="2" id="KW-0813">Transport</keyword>
<accession>A0A438JIF0</accession>
<dbReference type="GO" id="GO:0016020">
    <property type="term" value="C:membrane"/>
    <property type="evidence" value="ECO:0007669"/>
    <property type="project" value="InterPro"/>
</dbReference>
<dbReference type="Gene3D" id="1.20.1560.10">
    <property type="entry name" value="ABC transporter type 1, transmembrane domain"/>
    <property type="match status" value="1"/>
</dbReference>
<keyword evidence="4" id="KW-0677">Repeat</keyword>
<evidence type="ECO:0000256" key="4">
    <source>
        <dbReference type="ARBA" id="ARBA00022737"/>
    </source>
</evidence>
<evidence type="ECO:0000256" key="5">
    <source>
        <dbReference type="ARBA" id="ARBA00022989"/>
    </source>
</evidence>
<dbReference type="InterPro" id="IPR027417">
    <property type="entry name" value="P-loop_NTPase"/>
</dbReference>
<dbReference type="GO" id="GO:0005524">
    <property type="term" value="F:ATP binding"/>
    <property type="evidence" value="ECO:0007669"/>
    <property type="project" value="InterPro"/>
</dbReference>
<evidence type="ECO:0000313" key="8">
    <source>
        <dbReference type="EMBL" id="RVX08727.1"/>
    </source>
</evidence>
<sequence length="157" mass="17407">MINTFARGGERSSDVKRVEVENCHCTRHHQSPTNPPPRRGNQHVRLRVETCGDDSGSTAHYSLLLHQTGTGRVIADAESMTSDITKGLDAVDSVFKVLDRYTRIEPKDPDGHQPEKIIGQVEIHDVNFAYPAKLDVLVFKSFSINIEVVGKSTALVE</sequence>
<dbReference type="PANTHER" id="PTHR45136:SF2">
    <property type="entry name" value="ABC TRANSPORTER DOMAIN-CONTAINING PROTEIN"/>
    <property type="match status" value="1"/>
</dbReference>
<name>A0A438JIF0_VITVI</name>
<evidence type="ECO:0000256" key="6">
    <source>
        <dbReference type="ARBA" id="ARBA00023136"/>
    </source>
</evidence>
<proteinExistence type="inferred from homology"/>
<dbReference type="Gene3D" id="3.40.50.300">
    <property type="entry name" value="P-loop containing nucleotide triphosphate hydrolases"/>
    <property type="match status" value="1"/>
</dbReference>
<organism evidence="8 9">
    <name type="scientific">Vitis vinifera</name>
    <name type="common">Grape</name>
    <dbReference type="NCBI Taxonomy" id="29760"/>
    <lineage>
        <taxon>Eukaryota</taxon>
        <taxon>Viridiplantae</taxon>
        <taxon>Streptophyta</taxon>
        <taxon>Embryophyta</taxon>
        <taxon>Tracheophyta</taxon>
        <taxon>Spermatophyta</taxon>
        <taxon>Magnoliopsida</taxon>
        <taxon>eudicotyledons</taxon>
        <taxon>Gunneridae</taxon>
        <taxon>Pentapetalae</taxon>
        <taxon>rosids</taxon>
        <taxon>Vitales</taxon>
        <taxon>Vitaceae</taxon>
        <taxon>Viteae</taxon>
        <taxon>Vitis</taxon>
    </lineage>
</organism>
<reference evidence="8 9" key="1">
    <citation type="journal article" date="2018" name="PLoS Genet.">
        <title>Population sequencing reveals clonal diversity and ancestral inbreeding in the grapevine cultivar Chardonnay.</title>
        <authorList>
            <person name="Roach M.J."/>
            <person name="Johnson D.L."/>
            <person name="Bohlmann J."/>
            <person name="van Vuuren H.J."/>
            <person name="Jones S.J."/>
            <person name="Pretorius I.S."/>
            <person name="Schmidt S.A."/>
            <person name="Borneman A.R."/>
        </authorList>
    </citation>
    <scope>NUCLEOTIDE SEQUENCE [LARGE SCALE GENOMIC DNA]</scope>
    <source>
        <strain evidence="9">cv. Chardonnay</strain>
        <tissue evidence="8">Leaf</tissue>
    </source>
</reference>
<keyword evidence="5" id="KW-1133">Transmembrane helix</keyword>
<comment type="caution">
    <text evidence="8">The sequence shown here is derived from an EMBL/GenBank/DDBJ whole genome shotgun (WGS) entry which is preliminary data.</text>
</comment>
<comment type="similarity">
    <text evidence="1">Belongs to the ABC transporter superfamily. ABCB family. Multidrug resistance exporter (TC 3.A.1.201) subfamily.</text>
</comment>
<dbReference type="AlphaFoldDB" id="A0A438JIF0"/>